<feature type="compositionally biased region" description="Low complexity" evidence="1">
    <location>
        <begin position="131"/>
        <end position="145"/>
    </location>
</feature>
<dbReference type="RefSeq" id="WP_324275167.1">
    <property type="nucleotide sequence ID" value="NZ_CP141261.1"/>
</dbReference>
<feature type="compositionally biased region" description="Low complexity" evidence="1">
    <location>
        <begin position="28"/>
        <end position="66"/>
    </location>
</feature>
<sequence length="189" mass="18708">MVGDGSLSPGTPSVVSGASGKPVGSGVGVAVDSSGACSADALEGQSGSRCARSAARIRSASSASSAVMPPRTRLRAAGVRSVTAMPLVRSTSKKSKPTMETSRPRKTATCSSSPLPSTPTNQCPSAHTYIPTAPATSTTRAATATRRSRSGRRRAEEPPPVGGVGGGGAGGCGSASAARPAAERLSTWR</sequence>
<dbReference type="Proteomes" id="UP001324287">
    <property type="component" value="Chromosome"/>
</dbReference>
<feature type="compositionally biased region" description="Low complexity" evidence="1">
    <location>
        <begin position="107"/>
        <end position="120"/>
    </location>
</feature>
<feature type="region of interest" description="Disordered" evidence="1">
    <location>
        <begin position="1"/>
        <end position="189"/>
    </location>
</feature>
<feature type="compositionally biased region" description="Gly residues" evidence="1">
    <location>
        <begin position="162"/>
        <end position="173"/>
    </location>
</feature>
<protein>
    <submittedName>
        <fullName evidence="2">Uncharacterized protein</fullName>
    </submittedName>
</protein>
<gene>
    <name evidence="2" type="ORF">U6N30_30150</name>
</gene>
<dbReference type="EMBL" id="CP141261">
    <property type="protein sequence ID" value="WRL63836.1"/>
    <property type="molecule type" value="Genomic_DNA"/>
</dbReference>
<accession>A0ABZ1AZ45</accession>
<organism evidence="2 3">
    <name type="scientific">Blastococcus brunescens</name>
    <dbReference type="NCBI Taxonomy" id="1564165"/>
    <lineage>
        <taxon>Bacteria</taxon>
        <taxon>Bacillati</taxon>
        <taxon>Actinomycetota</taxon>
        <taxon>Actinomycetes</taxon>
        <taxon>Geodermatophilales</taxon>
        <taxon>Geodermatophilaceae</taxon>
        <taxon>Blastococcus</taxon>
    </lineage>
</organism>
<evidence type="ECO:0000313" key="2">
    <source>
        <dbReference type="EMBL" id="WRL63836.1"/>
    </source>
</evidence>
<evidence type="ECO:0000313" key="3">
    <source>
        <dbReference type="Proteomes" id="UP001324287"/>
    </source>
</evidence>
<proteinExistence type="predicted"/>
<keyword evidence="3" id="KW-1185">Reference proteome</keyword>
<evidence type="ECO:0000256" key="1">
    <source>
        <dbReference type="SAM" id="MobiDB-lite"/>
    </source>
</evidence>
<name>A0ABZ1AZ45_9ACTN</name>
<reference evidence="2 3" key="1">
    <citation type="submission" date="2023-12" db="EMBL/GenBank/DDBJ databases">
        <title>Blastococcus brunescens sp. nov., an actonobacterium isolated from sandstone collected in sahara desert.</title>
        <authorList>
            <person name="Gtari M."/>
            <person name="Ghodhbane F."/>
        </authorList>
    </citation>
    <scope>NUCLEOTIDE SEQUENCE [LARGE SCALE GENOMIC DNA]</scope>
    <source>
        <strain evidence="2 3">BMG 8361</strain>
    </source>
</reference>